<keyword evidence="5" id="KW-0418">Kinase</keyword>
<evidence type="ECO:0000259" key="9">
    <source>
        <dbReference type="PROSITE" id="PS50011"/>
    </source>
</evidence>
<dbReference type="AlphaFoldDB" id="A0A139HR88"/>
<name>A0A139HR88_9PEZI</name>
<organism evidence="10 11">
    <name type="scientific">Pseudocercospora eumusae</name>
    <dbReference type="NCBI Taxonomy" id="321146"/>
    <lineage>
        <taxon>Eukaryota</taxon>
        <taxon>Fungi</taxon>
        <taxon>Dikarya</taxon>
        <taxon>Ascomycota</taxon>
        <taxon>Pezizomycotina</taxon>
        <taxon>Dothideomycetes</taxon>
        <taxon>Dothideomycetidae</taxon>
        <taxon>Mycosphaerellales</taxon>
        <taxon>Mycosphaerellaceae</taxon>
        <taxon>Pseudocercospora</taxon>
    </lineage>
</organism>
<dbReference type="InterPro" id="IPR008271">
    <property type="entry name" value="Ser/Thr_kinase_AS"/>
</dbReference>
<dbReference type="EC" id="2.7.11.1" evidence="1"/>
<dbReference type="Gene3D" id="1.10.510.10">
    <property type="entry name" value="Transferase(Phosphotransferase) domain 1"/>
    <property type="match status" value="1"/>
</dbReference>
<dbReference type="InterPro" id="IPR050660">
    <property type="entry name" value="NEK_Ser/Thr_kinase"/>
</dbReference>
<feature type="domain" description="Protein kinase" evidence="9">
    <location>
        <begin position="47"/>
        <end position="336"/>
    </location>
</feature>
<dbReference type="GO" id="GO:0004674">
    <property type="term" value="F:protein serine/threonine kinase activity"/>
    <property type="evidence" value="ECO:0007669"/>
    <property type="project" value="UniProtKB-KW"/>
</dbReference>
<keyword evidence="4" id="KW-0547">Nucleotide-binding</keyword>
<keyword evidence="6" id="KW-0067">ATP-binding</keyword>
<dbReference type="SUPFAM" id="SSF56112">
    <property type="entry name" value="Protein kinase-like (PK-like)"/>
    <property type="match status" value="1"/>
</dbReference>
<keyword evidence="2" id="KW-0723">Serine/threonine-protein kinase</keyword>
<comment type="catalytic activity">
    <reaction evidence="7">
        <text>L-threonyl-[protein] + ATP = O-phospho-L-threonyl-[protein] + ADP + H(+)</text>
        <dbReference type="Rhea" id="RHEA:46608"/>
        <dbReference type="Rhea" id="RHEA-COMP:11060"/>
        <dbReference type="Rhea" id="RHEA-COMP:11605"/>
        <dbReference type="ChEBI" id="CHEBI:15378"/>
        <dbReference type="ChEBI" id="CHEBI:30013"/>
        <dbReference type="ChEBI" id="CHEBI:30616"/>
        <dbReference type="ChEBI" id="CHEBI:61977"/>
        <dbReference type="ChEBI" id="CHEBI:456216"/>
        <dbReference type="EC" id="2.7.11.1"/>
    </reaction>
</comment>
<keyword evidence="3" id="KW-0808">Transferase</keyword>
<dbReference type="Proteomes" id="UP000070133">
    <property type="component" value="Unassembled WGS sequence"/>
</dbReference>
<dbReference type="GO" id="GO:0005524">
    <property type="term" value="F:ATP binding"/>
    <property type="evidence" value="ECO:0007669"/>
    <property type="project" value="UniProtKB-KW"/>
</dbReference>
<evidence type="ECO:0000256" key="8">
    <source>
        <dbReference type="ARBA" id="ARBA00048679"/>
    </source>
</evidence>
<evidence type="ECO:0000256" key="5">
    <source>
        <dbReference type="ARBA" id="ARBA00022777"/>
    </source>
</evidence>
<dbReference type="PROSITE" id="PS00108">
    <property type="entry name" value="PROTEIN_KINASE_ST"/>
    <property type="match status" value="1"/>
</dbReference>
<dbReference type="Pfam" id="PF00069">
    <property type="entry name" value="Pkinase"/>
    <property type="match status" value="1"/>
</dbReference>
<keyword evidence="11" id="KW-1185">Reference proteome</keyword>
<dbReference type="CDD" id="cd00180">
    <property type="entry name" value="PKc"/>
    <property type="match status" value="1"/>
</dbReference>
<accession>A0A139HR88</accession>
<dbReference type="PANTHER" id="PTHR43671">
    <property type="entry name" value="SERINE/THREONINE-PROTEIN KINASE NEK"/>
    <property type="match status" value="1"/>
</dbReference>
<evidence type="ECO:0000256" key="2">
    <source>
        <dbReference type="ARBA" id="ARBA00022527"/>
    </source>
</evidence>
<comment type="caution">
    <text evidence="10">The sequence shown here is derived from an EMBL/GenBank/DDBJ whole genome shotgun (WGS) entry which is preliminary data.</text>
</comment>
<protein>
    <recommendedName>
        <fullName evidence="1">non-specific serine/threonine protein kinase</fullName>
        <ecNumber evidence="1">2.7.11.1</ecNumber>
    </recommendedName>
</protein>
<evidence type="ECO:0000256" key="1">
    <source>
        <dbReference type="ARBA" id="ARBA00012513"/>
    </source>
</evidence>
<sequence>MASNTVSAISTAVATVAGRVIIGTTPPSIYERLIRQDALIIDPSDELVQEYRLCATGDGQVTIVKSKATGKRFARKVTPPRKLETPNEIHVFEVSRLRDHPHPRILSFTSLRDTDHPGGYVLWSSFCAGGDLAEQLNFWRIRRRTEIPHRFLLHIVVQTFEALAFLHYGLRYASNGKYYQDADHKAIVHGDMKEDNIFLRWGPDNIGGMPDLVIGDFGRALVEGRRGAKVLIGTKIYDAPEIKAIYGSAPNDAEHRYLFYQAGGAKTPAADIYAVAVMLYMTVAKDNRPFPVDRDLSELTISRDYEIPGLQDFIVKCLQIDPSRRATADFDEHTGVMHTVEKFRDLRDSMLQKAEALGPTDWARPQPVR</sequence>
<dbReference type="InterPro" id="IPR000719">
    <property type="entry name" value="Prot_kinase_dom"/>
</dbReference>
<dbReference type="STRING" id="321146.A0A139HR88"/>
<evidence type="ECO:0000256" key="3">
    <source>
        <dbReference type="ARBA" id="ARBA00022679"/>
    </source>
</evidence>
<dbReference type="OrthoDB" id="310217at2759"/>
<reference evidence="10" key="1">
    <citation type="submission" date="2015-07" db="EMBL/GenBank/DDBJ databases">
        <title>Comparative genomics of the Sigatoka disease complex on banana suggests a link between parallel evolutionary changes in Pseudocercospora fijiensis and Pseudocercospora eumusae and increased virulence on the banana host.</title>
        <authorList>
            <person name="Chang T.-C."/>
            <person name="Salvucci A."/>
            <person name="Crous P.W."/>
            <person name="Stergiopoulos I."/>
        </authorList>
    </citation>
    <scope>NUCLEOTIDE SEQUENCE [LARGE SCALE GENOMIC DNA]</scope>
    <source>
        <strain evidence="10">CBS 114824</strain>
    </source>
</reference>
<comment type="catalytic activity">
    <reaction evidence="8">
        <text>L-seryl-[protein] + ATP = O-phospho-L-seryl-[protein] + ADP + H(+)</text>
        <dbReference type="Rhea" id="RHEA:17989"/>
        <dbReference type="Rhea" id="RHEA-COMP:9863"/>
        <dbReference type="Rhea" id="RHEA-COMP:11604"/>
        <dbReference type="ChEBI" id="CHEBI:15378"/>
        <dbReference type="ChEBI" id="CHEBI:29999"/>
        <dbReference type="ChEBI" id="CHEBI:30616"/>
        <dbReference type="ChEBI" id="CHEBI:83421"/>
        <dbReference type="ChEBI" id="CHEBI:456216"/>
        <dbReference type="EC" id="2.7.11.1"/>
    </reaction>
</comment>
<evidence type="ECO:0000313" key="10">
    <source>
        <dbReference type="EMBL" id="KXT04919.1"/>
    </source>
</evidence>
<dbReference type="PANTHER" id="PTHR43671:SF98">
    <property type="entry name" value="SERINE_THREONINE-PROTEIN KINASE NEK11"/>
    <property type="match status" value="1"/>
</dbReference>
<dbReference type="EMBL" id="LFZN01000017">
    <property type="protein sequence ID" value="KXT04919.1"/>
    <property type="molecule type" value="Genomic_DNA"/>
</dbReference>
<evidence type="ECO:0000256" key="7">
    <source>
        <dbReference type="ARBA" id="ARBA00047899"/>
    </source>
</evidence>
<evidence type="ECO:0000313" key="11">
    <source>
        <dbReference type="Proteomes" id="UP000070133"/>
    </source>
</evidence>
<dbReference type="InterPro" id="IPR011009">
    <property type="entry name" value="Kinase-like_dom_sf"/>
</dbReference>
<evidence type="ECO:0000256" key="6">
    <source>
        <dbReference type="ARBA" id="ARBA00022840"/>
    </source>
</evidence>
<dbReference type="PROSITE" id="PS50011">
    <property type="entry name" value="PROTEIN_KINASE_DOM"/>
    <property type="match status" value="1"/>
</dbReference>
<dbReference type="SMART" id="SM00220">
    <property type="entry name" value="S_TKc"/>
    <property type="match status" value="1"/>
</dbReference>
<proteinExistence type="predicted"/>
<evidence type="ECO:0000256" key="4">
    <source>
        <dbReference type="ARBA" id="ARBA00022741"/>
    </source>
</evidence>
<gene>
    <name evidence="10" type="ORF">AC578_3438</name>
</gene>